<keyword evidence="3" id="KW-1185">Reference proteome</keyword>
<protein>
    <recommendedName>
        <fullName evidence="1">Integrase p58-like C-terminal domain-containing protein</fullName>
    </recommendedName>
</protein>
<accession>A0A813QDC5</accession>
<dbReference type="Proteomes" id="UP000663879">
    <property type="component" value="Unassembled WGS sequence"/>
</dbReference>
<organism evidence="2 3">
    <name type="scientific">Brachionus calyciflorus</name>
    <dbReference type="NCBI Taxonomy" id="104777"/>
    <lineage>
        <taxon>Eukaryota</taxon>
        <taxon>Metazoa</taxon>
        <taxon>Spiralia</taxon>
        <taxon>Gnathifera</taxon>
        <taxon>Rotifera</taxon>
        <taxon>Eurotatoria</taxon>
        <taxon>Monogononta</taxon>
        <taxon>Pseudotrocha</taxon>
        <taxon>Ploima</taxon>
        <taxon>Brachionidae</taxon>
        <taxon>Brachionus</taxon>
    </lineage>
</organism>
<dbReference type="AlphaFoldDB" id="A0A813QDC5"/>
<dbReference type="InterPro" id="IPR054465">
    <property type="entry name" value="Integrase_p58-like_C"/>
</dbReference>
<feature type="domain" description="Integrase p58-like C-terminal" evidence="1">
    <location>
        <begin position="53"/>
        <end position="86"/>
    </location>
</feature>
<evidence type="ECO:0000259" key="1">
    <source>
        <dbReference type="Pfam" id="PF22938"/>
    </source>
</evidence>
<dbReference type="Pfam" id="PF22938">
    <property type="entry name" value="Integrase_p58_C"/>
    <property type="match status" value="1"/>
</dbReference>
<proteinExistence type="predicted"/>
<dbReference type="EMBL" id="CAJNOC010000470">
    <property type="protein sequence ID" value="CAF0765363.1"/>
    <property type="molecule type" value="Genomic_DNA"/>
</dbReference>
<evidence type="ECO:0000313" key="3">
    <source>
        <dbReference type="Proteomes" id="UP000663879"/>
    </source>
</evidence>
<gene>
    <name evidence="2" type="ORF">OXX778_LOCUS4660</name>
</gene>
<evidence type="ECO:0000313" key="2">
    <source>
        <dbReference type="EMBL" id="CAF0765363.1"/>
    </source>
</evidence>
<name>A0A813QDC5_9BILA</name>
<sequence>MVRKNTKNKINNFKFYADRNIRPAEYEVGDRVWLLKQSKKKSVSRKLSRKWKGPFTIVKKQNEHNYLIKPDGFGKKRLVHVNKLKKCFSPPENVRYDSVSDNQSQATLVNLTNLGEDPSKTPSKTTKNIKSLQSHQLIDQNGAPMNLPQPSQTDDLQESYWLDQNFLVMLDEEVSENNNSVYQPNYYLKNEIENNLLEKGQKRAPIEVRVDYIKDDRVEKHDLEEFLLENGVNERGGFSRIRTVRSQLNPGMASLFMCMTWPCYHGWLIHTINHSVINRKSYRAYKEGECNVLVAEKMGSMPVPNHIVRLTQNPINETSPVTAEIRPKELEQPPQPNVQVNQPKPTINIYPKVVVHLDADSIFNRLNVGRGRLLNRSALELSRPNTYTQAPAPAEIIQPLEVSDNEEYEVVNEEF</sequence>
<reference evidence="2" key="1">
    <citation type="submission" date="2021-02" db="EMBL/GenBank/DDBJ databases">
        <authorList>
            <person name="Nowell W R."/>
        </authorList>
    </citation>
    <scope>NUCLEOTIDE SEQUENCE</scope>
    <source>
        <strain evidence="2">Ploen Becks lab</strain>
    </source>
</reference>
<comment type="caution">
    <text evidence="2">The sequence shown here is derived from an EMBL/GenBank/DDBJ whole genome shotgun (WGS) entry which is preliminary data.</text>
</comment>